<evidence type="ECO:0000313" key="2">
    <source>
        <dbReference type="Proteomes" id="UP001218218"/>
    </source>
</evidence>
<dbReference type="AlphaFoldDB" id="A0AAD7AIV0"/>
<protein>
    <submittedName>
        <fullName evidence="1">Uncharacterized protein</fullName>
    </submittedName>
</protein>
<proteinExistence type="predicted"/>
<evidence type="ECO:0000313" key="1">
    <source>
        <dbReference type="EMBL" id="KAJ7359807.1"/>
    </source>
</evidence>
<name>A0AAD7AIV0_9AGAR</name>
<gene>
    <name evidence="1" type="ORF">DFH08DRAFT_801570</name>
</gene>
<organism evidence="1 2">
    <name type="scientific">Mycena albidolilacea</name>
    <dbReference type="NCBI Taxonomy" id="1033008"/>
    <lineage>
        <taxon>Eukaryota</taxon>
        <taxon>Fungi</taxon>
        <taxon>Dikarya</taxon>
        <taxon>Basidiomycota</taxon>
        <taxon>Agaricomycotina</taxon>
        <taxon>Agaricomycetes</taxon>
        <taxon>Agaricomycetidae</taxon>
        <taxon>Agaricales</taxon>
        <taxon>Marasmiineae</taxon>
        <taxon>Mycenaceae</taxon>
        <taxon>Mycena</taxon>
    </lineage>
</organism>
<accession>A0AAD7AIV0</accession>
<sequence length="323" mass="37281">MRGKTRTTVKWVKAYEVAWATQCRGHDRRVLLEVREQLRRNNGGKRRRRLGNGSHGHPLWQQAGDWAICIGIDTSWVAQGTGQYSWILRLVTWERDWTTEQCGKQSAWSHQQAICCRWVDDSLVAAIERWHKITSPLHANGQQQEKETLRKTKTENVKDQSIIPSFYKKHMALKYRMQSFHVCTPDAQFTRKDPMPLIQAFANVELEKSWVSGAFTKGCLYFRPFYVAACIPGHPTQLPVFQASLVVLGILKYCLRKKRMTKCDHPVLTWSKSLGFRVALTSKIHEHECEGEAPTECYLCDGVGERWNRDTSSTIKKIVYGLE</sequence>
<comment type="caution">
    <text evidence="1">The sequence shown here is derived from an EMBL/GenBank/DDBJ whole genome shotgun (WGS) entry which is preliminary data.</text>
</comment>
<reference evidence="1" key="1">
    <citation type="submission" date="2023-03" db="EMBL/GenBank/DDBJ databases">
        <title>Massive genome expansion in bonnet fungi (Mycena s.s.) driven by repeated elements and novel gene families across ecological guilds.</title>
        <authorList>
            <consortium name="Lawrence Berkeley National Laboratory"/>
            <person name="Harder C.B."/>
            <person name="Miyauchi S."/>
            <person name="Viragh M."/>
            <person name="Kuo A."/>
            <person name="Thoen E."/>
            <person name="Andreopoulos B."/>
            <person name="Lu D."/>
            <person name="Skrede I."/>
            <person name="Drula E."/>
            <person name="Henrissat B."/>
            <person name="Morin E."/>
            <person name="Kohler A."/>
            <person name="Barry K."/>
            <person name="LaButti K."/>
            <person name="Morin E."/>
            <person name="Salamov A."/>
            <person name="Lipzen A."/>
            <person name="Mereny Z."/>
            <person name="Hegedus B."/>
            <person name="Baldrian P."/>
            <person name="Stursova M."/>
            <person name="Weitz H."/>
            <person name="Taylor A."/>
            <person name="Grigoriev I.V."/>
            <person name="Nagy L.G."/>
            <person name="Martin F."/>
            <person name="Kauserud H."/>
        </authorList>
    </citation>
    <scope>NUCLEOTIDE SEQUENCE</scope>
    <source>
        <strain evidence="1">CBHHK002</strain>
    </source>
</reference>
<dbReference type="EMBL" id="JARIHO010000006">
    <property type="protein sequence ID" value="KAJ7359807.1"/>
    <property type="molecule type" value="Genomic_DNA"/>
</dbReference>
<keyword evidence="2" id="KW-1185">Reference proteome</keyword>
<dbReference type="Proteomes" id="UP001218218">
    <property type="component" value="Unassembled WGS sequence"/>
</dbReference>